<proteinExistence type="predicted"/>
<dbReference type="AlphaFoldDB" id="A0A101UQU9"/>
<dbReference type="Proteomes" id="UP000053260">
    <property type="component" value="Unassembled WGS sequence"/>
</dbReference>
<feature type="region of interest" description="Disordered" evidence="1">
    <location>
        <begin position="93"/>
        <end position="112"/>
    </location>
</feature>
<evidence type="ECO:0000313" key="3">
    <source>
        <dbReference type="EMBL" id="KUO15208.1"/>
    </source>
</evidence>
<keyword evidence="4" id="KW-1185">Reference proteome</keyword>
<feature type="compositionally biased region" description="Acidic residues" evidence="1">
    <location>
        <begin position="94"/>
        <end position="112"/>
    </location>
</feature>
<dbReference type="Pfam" id="PF12307">
    <property type="entry name" value="DUF3631"/>
    <property type="match status" value="1"/>
</dbReference>
<dbReference type="EMBL" id="LMXB01000118">
    <property type="protein sequence ID" value="KUO15208.1"/>
    <property type="molecule type" value="Genomic_DNA"/>
</dbReference>
<dbReference type="RefSeq" id="WP_067033579.1">
    <property type="nucleotide sequence ID" value="NZ_KQ949120.1"/>
</dbReference>
<comment type="caution">
    <text evidence="3">The sequence shown here is derived from an EMBL/GenBank/DDBJ whole genome shotgun (WGS) entry which is preliminary data.</text>
</comment>
<evidence type="ECO:0000313" key="4">
    <source>
        <dbReference type="Proteomes" id="UP000053260"/>
    </source>
</evidence>
<sequence>MTQFPTLIDQVATAVLAPVAATENPHHRAILDVFTEVQDLDRQLGALSGDKLPDGVSAAEQLEKLTDVLVERMAAGAELNVLLSTSCCCAAAPEGDDEDDAQDVPDEAEDEDADFLSCPSRPKTIVHACLDVFDVVGDPDTMASADLVLCLRDLPGDAEGRWPYADLTQVRLAQLLAPYGVRTRDTTGHDGRRYKAYRRTDLLDARAGCSC</sequence>
<dbReference type="InterPro" id="IPR022081">
    <property type="entry name" value="DUF3631"/>
</dbReference>
<evidence type="ECO:0000256" key="1">
    <source>
        <dbReference type="SAM" id="MobiDB-lite"/>
    </source>
</evidence>
<dbReference type="STRING" id="909626.AQJ91_42385"/>
<name>A0A101UQU9_9ACTN</name>
<evidence type="ECO:0000259" key="2">
    <source>
        <dbReference type="Pfam" id="PF12307"/>
    </source>
</evidence>
<feature type="domain" description="DUF3631" evidence="2">
    <location>
        <begin position="124"/>
        <end position="205"/>
    </location>
</feature>
<accession>A0A101UQU9</accession>
<organism evidence="3 4">
    <name type="scientific">Streptomyces dysideae</name>
    <dbReference type="NCBI Taxonomy" id="909626"/>
    <lineage>
        <taxon>Bacteria</taxon>
        <taxon>Bacillati</taxon>
        <taxon>Actinomycetota</taxon>
        <taxon>Actinomycetes</taxon>
        <taxon>Kitasatosporales</taxon>
        <taxon>Streptomycetaceae</taxon>
        <taxon>Streptomyces</taxon>
    </lineage>
</organism>
<gene>
    <name evidence="3" type="ORF">AQJ91_42385</name>
</gene>
<protein>
    <recommendedName>
        <fullName evidence="2">DUF3631 domain-containing protein</fullName>
    </recommendedName>
</protein>
<dbReference type="OrthoDB" id="4299293at2"/>
<reference evidence="3 4" key="1">
    <citation type="submission" date="2015-10" db="EMBL/GenBank/DDBJ databases">
        <title>Draft genome sequence of Streptomyces sp. RV15, isolated from a marine sponge.</title>
        <authorList>
            <person name="Ruckert C."/>
            <person name="Abdelmohsen U.R."/>
            <person name="Winkler A."/>
            <person name="Hentschel U."/>
            <person name="Kalinowski J."/>
            <person name="Kampfer P."/>
            <person name="Glaeser S."/>
        </authorList>
    </citation>
    <scope>NUCLEOTIDE SEQUENCE [LARGE SCALE GENOMIC DNA]</scope>
    <source>
        <strain evidence="3 4">RV15</strain>
    </source>
</reference>